<organism evidence="6 7">
    <name type="scientific">Remersonia thermophila</name>
    <dbReference type="NCBI Taxonomy" id="72144"/>
    <lineage>
        <taxon>Eukaryota</taxon>
        <taxon>Fungi</taxon>
        <taxon>Dikarya</taxon>
        <taxon>Ascomycota</taxon>
        <taxon>Pezizomycotina</taxon>
        <taxon>Sordariomycetes</taxon>
        <taxon>Sordariomycetidae</taxon>
        <taxon>Sordariales</taxon>
        <taxon>Sordariales incertae sedis</taxon>
        <taxon>Remersonia</taxon>
    </lineage>
</organism>
<keyword evidence="7" id="KW-1185">Reference proteome</keyword>
<dbReference type="Pfam" id="PF13426">
    <property type="entry name" value="PAS_9"/>
    <property type="match status" value="1"/>
</dbReference>
<dbReference type="EMBL" id="JAZGUE010000007">
    <property type="protein sequence ID" value="KAL2264860.1"/>
    <property type="molecule type" value="Genomic_DNA"/>
</dbReference>
<comment type="caution">
    <text evidence="6">The sequence shown here is derived from an EMBL/GenBank/DDBJ whole genome shotgun (WGS) entry which is preliminary data.</text>
</comment>
<evidence type="ECO:0000313" key="7">
    <source>
        <dbReference type="Proteomes" id="UP001600064"/>
    </source>
</evidence>
<sequence length="285" mass="31433">MALQLNPWEEQAILHQRTGRSPPSSCFDNLIYPGLYSSSGLDVLSILAAVYTRPNPTIFLGAVDSSCAMIITDLTLPDQPIVYVSHGFTALTGYTACQVLGRNCRFLQKPPPPRPLPRALRAQPSPFSLAAAQPSPSSRISLDRWEPDGDDYGLPDPRARGPFPPSQAPDGGERDRDRQPWQPQQHQRQREPAPGSKCSPAPHCCASSDPVYRMRLAVQTRTEIQLEVVNFKRSGEPFVNLLSIVPVWVPSALDMRNGWAAGYKKEHNFAVGFLCDASSLESEEN</sequence>
<reference evidence="6 7" key="1">
    <citation type="journal article" date="2024" name="Commun. Biol.">
        <title>Comparative genomic analysis of thermophilic fungi reveals convergent evolutionary adaptations and gene losses.</title>
        <authorList>
            <person name="Steindorff A.S."/>
            <person name="Aguilar-Pontes M.V."/>
            <person name="Robinson A.J."/>
            <person name="Andreopoulos B."/>
            <person name="LaButti K."/>
            <person name="Kuo A."/>
            <person name="Mondo S."/>
            <person name="Riley R."/>
            <person name="Otillar R."/>
            <person name="Haridas S."/>
            <person name="Lipzen A."/>
            <person name="Grimwood J."/>
            <person name="Schmutz J."/>
            <person name="Clum A."/>
            <person name="Reid I.D."/>
            <person name="Moisan M.C."/>
            <person name="Butler G."/>
            <person name="Nguyen T.T.M."/>
            <person name="Dewar K."/>
            <person name="Conant G."/>
            <person name="Drula E."/>
            <person name="Henrissat B."/>
            <person name="Hansel C."/>
            <person name="Singer S."/>
            <person name="Hutchinson M.I."/>
            <person name="de Vries R.P."/>
            <person name="Natvig D.O."/>
            <person name="Powell A.J."/>
            <person name="Tsang A."/>
            <person name="Grigoriev I.V."/>
        </authorList>
    </citation>
    <scope>NUCLEOTIDE SEQUENCE [LARGE SCALE GENOMIC DNA]</scope>
    <source>
        <strain evidence="6 7">ATCC 22073</strain>
    </source>
</reference>
<keyword evidence="2" id="KW-0288">FMN</keyword>
<feature type="region of interest" description="Disordered" evidence="4">
    <location>
        <begin position="127"/>
        <end position="202"/>
    </location>
</feature>
<evidence type="ECO:0000256" key="4">
    <source>
        <dbReference type="SAM" id="MobiDB-lite"/>
    </source>
</evidence>
<dbReference type="InterPro" id="IPR000014">
    <property type="entry name" value="PAS"/>
</dbReference>
<dbReference type="Gene3D" id="3.30.450.20">
    <property type="entry name" value="PAS domain"/>
    <property type="match status" value="2"/>
</dbReference>
<dbReference type="GeneID" id="98128829"/>
<keyword evidence="1" id="KW-0285">Flavoprotein</keyword>
<dbReference type="PANTHER" id="PTHR47429:SF7">
    <property type="entry name" value="GATA-FACTOR"/>
    <property type="match status" value="1"/>
</dbReference>
<evidence type="ECO:0000256" key="2">
    <source>
        <dbReference type="ARBA" id="ARBA00022643"/>
    </source>
</evidence>
<evidence type="ECO:0000259" key="5">
    <source>
        <dbReference type="Pfam" id="PF13426"/>
    </source>
</evidence>
<evidence type="ECO:0000256" key="1">
    <source>
        <dbReference type="ARBA" id="ARBA00022630"/>
    </source>
</evidence>
<feature type="domain" description="PAS" evidence="5">
    <location>
        <begin position="68"/>
        <end position="123"/>
    </location>
</feature>
<dbReference type="SUPFAM" id="SSF55785">
    <property type="entry name" value="PYP-like sensor domain (PAS domain)"/>
    <property type="match status" value="1"/>
</dbReference>
<dbReference type="InterPro" id="IPR035965">
    <property type="entry name" value="PAS-like_dom_sf"/>
</dbReference>
<evidence type="ECO:0000313" key="6">
    <source>
        <dbReference type="EMBL" id="KAL2264860.1"/>
    </source>
</evidence>
<evidence type="ECO:0000256" key="3">
    <source>
        <dbReference type="ARBA" id="ARBA00022991"/>
    </source>
</evidence>
<protein>
    <recommendedName>
        <fullName evidence="5">PAS domain-containing protein</fullName>
    </recommendedName>
</protein>
<accession>A0ABR4D3G7</accession>
<name>A0ABR4D3G7_9PEZI</name>
<dbReference type="PANTHER" id="PTHR47429">
    <property type="entry name" value="PROTEIN TWIN LOV 1"/>
    <property type="match status" value="1"/>
</dbReference>
<gene>
    <name evidence="6" type="ORF">VTJ83DRAFT_7370</name>
</gene>
<dbReference type="Proteomes" id="UP001600064">
    <property type="component" value="Unassembled WGS sequence"/>
</dbReference>
<keyword evidence="3" id="KW-0157">Chromophore</keyword>
<proteinExistence type="predicted"/>
<dbReference type="RefSeq" id="XP_070863587.1">
    <property type="nucleotide sequence ID" value="XM_071014185.1"/>
</dbReference>